<dbReference type="InterPro" id="IPR038495">
    <property type="entry name" value="ATPase_E_C"/>
</dbReference>
<reference evidence="6 7" key="1">
    <citation type="submission" date="2017-03" db="EMBL/GenBank/DDBJ databases">
        <title>Draft Genome sequence of Marispirochaeta sp. strain JC444.</title>
        <authorList>
            <person name="Shivani Y."/>
            <person name="Subhash Y."/>
            <person name="Sasikala C."/>
            <person name="Ramana C."/>
        </authorList>
    </citation>
    <scope>NUCLEOTIDE SEQUENCE [LARGE SCALE GENOMIC DNA]</scope>
    <source>
        <strain evidence="6 7">JC444</strain>
    </source>
</reference>
<dbReference type="Gene3D" id="1.20.5.620">
    <property type="entry name" value="F1F0 ATP synthase subunit B, membrane domain"/>
    <property type="match status" value="1"/>
</dbReference>
<dbReference type="InterPro" id="IPR002842">
    <property type="entry name" value="ATPase_V1_Esu"/>
</dbReference>
<protein>
    <recommendedName>
        <fullName evidence="2">V-type ATP synthase subunit E</fullName>
    </recommendedName>
</protein>
<evidence type="ECO:0000256" key="4">
    <source>
        <dbReference type="ARBA" id="ARBA00023065"/>
    </source>
</evidence>
<evidence type="ECO:0000256" key="2">
    <source>
        <dbReference type="ARBA" id="ARBA00020756"/>
    </source>
</evidence>
<organism evidence="6 7">
    <name type="scientific">Marispirochaeta aestuarii</name>
    <dbReference type="NCBI Taxonomy" id="1963862"/>
    <lineage>
        <taxon>Bacteria</taxon>
        <taxon>Pseudomonadati</taxon>
        <taxon>Spirochaetota</taxon>
        <taxon>Spirochaetia</taxon>
        <taxon>Spirochaetales</taxon>
        <taxon>Spirochaetaceae</taxon>
        <taxon>Marispirochaeta</taxon>
    </lineage>
</organism>
<dbReference type="Pfam" id="PF01991">
    <property type="entry name" value="vATP-synt_E"/>
    <property type="match status" value="1"/>
</dbReference>
<dbReference type="Gene3D" id="3.30.2320.30">
    <property type="entry name" value="ATP synthase, E subunit, C-terminal"/>
    <property type="match status" value="1"/>
</dbReference>
<proteinExistence type="inferred from homology"/>
<comment type="similarity">
    <text evidence="1">Belongs to the V-ATPase E subunit family.</text>
</comment>
<dbReference type="SUPFAM" id="SSF160527">
    <property type="entry name" value="V-type ATPase subunit E-like"/>
    <property type="match status" value="1"/>
</dbReference>
<evidence type="ECO:0000313" key="7">
    <source>
        <dbReference type="Proteomes" id="UP000192343"/>
    </source>
</evidence>
<keyword evidence="7" id="KW-1185">Reference proteome</keyword>
<sequence>MRDNSADTGLPILDGILGEAGAEAERIRSEAEQKAEELKQSTENQCRRILEEARQRAETQRRSVLKAGETAVAAELRRIELRARERLNEELLEQLRKRLLQLEQSPGYRDICRELIAEAAEGIGTAKVLVCVPSSGKGRIDRELLAEAQELLSRRGLKTALELQEDDTATGPGIVCRDPSGRMVFDNRFEARMRRQRRELVRIIAGEIEGQDGKAS</sequence>
<evidence type="ECO:0000256" key="1">
    <source>
        <dbReference type="ARBA" id="ARBA00005901"/>
    </source>
</evidence>
<dbReference type="RefSeq" id="WP_083051808.1">
    <property type="nucleotide sequence ID" value="NZ_CAXXQO010000003.1"/>
</dbReference>
<dbReference type="AlphaFoldDB" id="A0A1Y1RVJ5"/>
<name>A0A1Y1RVJ5_9SPIO</name>
<keyword evidence="5" id="KW-0175">Coiled coil</keyword>
<dbReference type="GO" id="GO:0046961">
    <property type="term" value="F:proton-transporting ATPase activity, rotational mechanism"/>
    <property type="evidence" value="ECO:0007669"/>
    <property type="project" value="InterPro"/>
</dbReference>
<keyword evidence="4" id="KW-0406">Ion transport</keyword>
<dbReference type="GO" id="GO:0033178">
    <property type="term" value="C:proton-transporting two-sector ATPase complex, catalytic domain"/>
    <property type="evidence" value="ECO:0007669"/>
    <property type="project" value="InterPro"/>
</dbReference>
<gene>
    <name evidence="6" type="ORF">B4O97_14250</name>
</gene>
<dbReference type="STRING" id="1963862.B4O97_14250"/>
<evidence type="ECO:0000256" key="5">
    <source>
        <dbReference type="SAM" id="Coils"/>
    </source>
</evidence>
<accession>A0A1Y1RVJ5</accession>
<evidence type="ECO:0000256" key="3">
    <source>
        <dbReference type="ARBA" id="ARBA00022448"/>
    </source>
</evidence>
<feature type="coiled-coil region" evidence="5">
    <location>
        <begin position="17"/>
        <end position="52"/>
    </location>
</feature>
<evidence type="ECO:0000313" key="6">
    <source>
        <dbReference type="EMBL" id="ORC34043.1"/>
    </source>
</evidence>
<comment type="caution">
    <text evidence="6">The sequence shown here is derived from an EMBL/GenBank/DDBJ whole genome shotgun (WGS) entry which is preliminary data.</text>
</comment>
<dbReference type="Proteomes" id="UP000192343">
    <property type="component" value="Unassembled WGS sequence"/>
</dbReference>
<keyword evidence="3" id="KW-0813">Transport</keyword>
<dbReference type="EMBL" id="MWQY01000016">
    <property type="protein sequence ID" value="ORC34043.1"/>
    <property type="molecule type" value="Genomic_DNA"/>
</dbReference>